<sequence>MTSAPISIVLGTALLINNMGYSALVGLGVLALIGPYQTFMFKRISRLRKAQTKVMDSRVRLLSEVLNNIGSVKLYAYEKLWADKIENMRKEELQKRRSNSVGKSSLNMIVTFIPTLAAIMTYITYSLSGHTLNAAVIFSSLQCRTE</sequence>
<evidence type="ECO:0000256" key="3">
    <source>
        <dbReference type="ARBA" id="ARBA00022741"/>
    </source>
</evidence>
<feature type="transmembrane region" description="Helical" evidence="7">
    <location>
        <begin position="20"/>
        <end position="39"/>
    </location>
</feature>
<evidence type="ECO:0000256" key="2">
    <source>
        <dbReference type="ARBA" id="ARBA00022692"/>
    </source>
</evidence>
<evidence type="ECO:0000313" key="10">
    <source>
        <dbReference type="Proteomes" id="UP000322245"/>
    </source>
</evidence>
<dbReference type="EMBL" id="NIDF01000231">
    <property type="protein sequence ID" value="TYJ51478.1"/>
    <property type="molecule type" value="Genomic_DNA"/>
</dbReference>
<reference evidence="9 10" key="1">
    <citation type="submission" date="2017-05" db="EMBL/GenBank/DDBJ databases">
        <title>The Genome Sequence of Tsuchiyaea wingfieldii DSM 27421.</title>
        <authorList>
            <person name="Cuomo C."/>
            <person name="Passer A."/>
            <person name="Billmyre B."/>
            <person name="Heitman J."/>
        </authorList>
    </citation>
    <scope>NUCLEOTIDE SEQUENCE [LARGE SCALE GENOMIC DNA]</scope>
    <source>
        <strain evidence="9 10">DSM 27421</strain>
    </source>
</reference>
<dbReference type="InterPro" id="IPR036640">
    <property type="entry name" value="ABC1_TM_sf"/>
</dbReference>
<proteinExistence type="predicted"/>
<dbReference type="PANTHER" id="PTHR24223">
    <property type="entry name" value="ATP-BINDING CASSETTE SUB-FAMILY C"/>
    <property type="match status" value="1"/>
</dbReference>
<dbReference type="PANTHER" id="PTHR24223:SF415">
    <property type="entry name" value="FI20190P1"/>
    <property type="match status" value="1"/>
</dbReference>
<keyword evidence="3" id="KW-0547">Nucleotide-binding</keyword>
<dbReference type="InterPro" id="IPR050173">
    <property type="entry name" value="ABC_transporter_C-like"/>
</dbReference>
<dbReference type="Pfam" id="PF00664">
    <property type="entry name" value="ABC_membrane"/>
    <property type="match status" value="1"/>
</dbReference>
<dbReference type="PROSITE" id="PS50929">
    <property type="entry name" value="ABC_TM1F"/>
    <property type="match status" value="1"/>
</dbReference>
<evidence type="ECO:0000256" key="7">
    <source>
        <dbReference type="SAM" id="Phobius"/>
    </source>
</evidence>
<keyword evidence="10" id="KW-1185">Reference proteome</keyword>
<dbReference type="SUPFAM" id="SSF90123">
    <property type="entry name" value="ABC transporter transmembrane region"/>
    <property type="match status" value="1"/>
</dbReference>
<keyword evidence="6 7" id="KW-0472">Membrane</keyword>
<evidence type="ECO:0000256" key="1">
    <source>
        <dbReference type="ARBA" id="ARBA00022448"/>
    </source>
</evidence>
<evidence type="ECO:0000313" key="9">
    <source>
        <dbReference type="EMBL" id="TYJ51478.1"/>
    </source>
</evidence>
<organism evidence="9 10">
    <name type="scientific">Cryptococcus floricola</name>
    <dbReference type="NCBI Taxonomy" id="2591691"/>
    <lineage>
        <taxon>Eukaryota</taxon>
        <taxon>Fungi</taxon>
        <taxon>Dikarya</taxon>
        <taxon>Basidiomycota</taxon>
        <taxon>Agaricomycotina</taxon>
        <taxon>Tremellomycetes</taxon>
        <taxon>Tremellales</taxon>
        <taxon>Cryptococcaceae</taxon>
        <taxon>Cryptococcus</taxon>
    </lineage>
</organism>
<protein>
    <recommendedName>
        <fullName evidence="8">ABC transmembrane type-1 domain-containing protein</fullName>
    </recommendedName>
</protein>
<dbReference type="Proteomes" id="UP000322245">
    <property type="component" value="Unassembled WGS sequence"/>
</dbReference>
<feature type="domain" description="ABC transmembrane type-1" evidence="8">
    <location>
        <begin position="1"/>
        <end position="146"/>
    </location>
</feature>
<keyword evidence="5 7" id="KW-1133">Transmembrane helix</keyword>
<dbReference type="GO" id="GO:0016020">
    <property type="term" value="C:membrane"/>
    <property type="evidence" value="ECO:0007669"/>
    <property type="project" value="InterPro"/>
</dbReference>
<evidence type="ECO:0000256" key="5">
    <source>
        <dbReference type="ARBA" id="ARBA00022989"/>
    </source>
</evidence>
<keyword evidence="1" id="KW-0813">Transport</keyword>
<dbReference type="InterPro" id="IPR011527">
    <property type="entry name" value="ABC1_TM_dom"/>
</dbReference>
<evidence type="ECO:0000256" key="6">
    <source>
        <dbReference type="ARBA" id="ARBA00023136"/>
    </source>
</evidence>
<comment type="caution">
    <text evidence="9">The sequence shown here is derived from an EMBL/GenBank/DDBJ whole genome shotgun (WGS) entry which is preliminary data.</text>
</comment>
<keyword evidence="4" id="KW-0067">ATP-binding</keyword>
<dbReference type="Gene3D" id="1.20.1560.10">
    <property type="entry name" value="ABC transporter type 1, transmembrane domain"/>
    <property type="match status" value="1"/>
</dbReference>
<name>A0A5D3ALF1_9TREE</name>
<keyword evidence="2 7" id="KW-0812">Transmembrane</keyword>
<dbReference type="GO" id="GO:0140359">
    <property type="term" value="F:ABC-type transporter activity"/>
    <property type="evidence" value="ECO:0007669"/>
    <property type="project" value="InterPro"/>
</dbReference>
<evidence type="ECO:0000259" key="8">
    <source>
        <dbReference type="PROSITE" id="PS50929"/>
    </source>
</evidence>
<accession>A0A5D3ALF1</accession>
<gene>
    <name evidence="9" type="ORF">B9479_007941</name>
</gene>
<feature type="transmembrane region" description="Helical" evidence="7">
    <location>
        <begin position="105"/>
        <end position="125"/>
    </location>
</feature>
<evidence type="ECO:0000256" key="4">
    <source>
        <dbReference type="ARBA" id="ARBA00022840"/>
    </source>
</evidence>
<dbReference type="AlphaFoldDB" id="A0A5D3ALF1"/>
<dbReference type="GO" id="GO:0005524">
    <property type="term" value="F:ATP binding"/>
    <property type="evidence" value="ECO:0007669"/>
    <property type="project" value="UniProtKB-KW"/>
</dbReference>